<comment type="subcellular location">
    <subcellularLocation>
        <location evidence="1">Membrane</location>
        <topology evidence="1">Multi-pass membrane protein</topology>
    </subcellularLocation>
</comment>
<keyword evidence="2 5" id="KW-0812">Transmembrane</keyword>
<feature type="transmembrane region" description="Helical" evidence="5">
    <location>
        <begin position="148"/>
        <end position="166"/>
    </location>
</feature>
<proteinExistence type="predicted"/>
<sequence length="494" mass="51003">MLPSNTWRSVHTIRRNTVSGARLAQAVAIGISVMYMAAQPGGLLGPAAAMGGVLLSCVGASSHTLAAASFLLGPYVFRAGLELFNLPPVGAPLAGAAGALLLASWSTRQRRAAFRIQPAALSWLSVVAIVVLTAYLFGPQTEYARDKITGFALGIVASALAGSVMIRGRKMSLSDLAVIACAASVFCLSVLFYTQPAVRPSSLLSFGGVRLAGMALTPGGDFVGSRPIAQLAGWSLAMIFGSVPGMAPGMRTKPAVCLLTATALVSLVVVSSAGQRAALAALFISIVSLVLFRATRSRATIGLAGAATLIIFGVAAGGLATNNPLLTQVVHDGASTSERLNRSVNWTAAIQRIKEGPVAGHGLGGYYIDGLSLPGSESYIESPFGSSPHNVLLELLVETGGLGTLFILGPPVIAGFRLRSLVSPLRMMTRESVLPLVIYCLCIANITYDLRGSSILFGFCVASWPPPPRCNKVNSGSAVKPGITRSSHCTSPGT</sequence>
<dbReference type="GO" id="GO:0016020">
    <property type="term" value="C:membrane"/>
    <property type="evidence" value="ECO:0007669"/>
    <property type="project" value="UniProtKB-SubCell"/>
</dbReference>
<feature type="transmembrane region" description="Helical" evidence="5">
    <location>
        <begin position="395"/>
        <end position="416"/>
    </location>
</feature>
<dbReference type="InterPro" id="IPR007016">
    <property type="entry name" value="O-antigen_ligase-rel_domated"/>
</dbReference>
<accession>A0A7S7SJ21</accession>
<evidence type="ECO:0000256" key="5">
    <source>
        <dbReference type="SAM" id="Phobius"/>
    </source>
</evidence>
<organism evidence="7 8">
    <name type="scientific">Paludibaculum fermentans</name>
    <dbReference type="NCBI Taxonomy" id="1473598"/>
    <lineage>
        <taxon>Bacteria</taxon>
        <taxon>Pseudomonadati</taxon>
        <taxon>Acidobacteriota</taxon>
        <taxon>Terriglobia</taxon>
        <taxon>Bryobacterales</taxon>
        <taxon>Bryobacteraceae</taxon>
        <taxon>Paludibaculum</taxon>
    </lineage>
</organism>
<evidence type="ECO:0000313" key="8">
    <source>
        <dbReference type="Proteomes" id="UP000593892"/>
    </source>
</evidence>
<protein>
    <submittedName>
        <fullName evidence="7">O-antigen ligase family protein</fullName>
    </submittedName>
</protein>
<evidence type="ECO:0000259" key="6">
    <source>
        <dbReference type="Pfam" id="PF04932"/>
    </source>
</evidence>
<name>A0A7S7SJ21_PALFE</name>
<dbReference type="GO" id="GO:0016874">
    <property type="term" value="F:ligase activity"/>
    <property type="evidence" value="ECO:0007669"/>
    <property type="project" value="UniProtKB-KW"/>
</dbReference>
<feature type="transmembrane region" description="Helical" evidence="5">
    <location>
        <begin position="20"/>
        <end position="38"/>
    </location>
</feature>
<gene>
    <name evidence="7" type="ORF">IRI77_26075</name>
</gene>
<feature type="transmembrane region" description="Helical" evidence="5">
    <location>
        <begin position="89"/>
        <end position="107"/>
    </location>
</feature>
<feature type="transmembrane region" description="Helical" evidence="5">
    <location>
        <begin position="277"/>
        <end position="294"/>
    </location>
</feature>
<feature type="domain" description="O-antigen ligase-related" evidence="6">
    <location>
        <begin position="262"/>
        <end position="407"/>
    </location>
</feature>
<evidence type="ECO:0000313" key="7">
    <source>
        <dbReference type="EMBL" id="QOY86258.1"/>
    </source>
</evidence>
<dbReference type="Pfam" id="PF04932">
    <property type="entry name" value="Wzy_C"/>
    <property type="match status" value="1"/>
</dbReference>
<feature type="transmembrane region" description="Helical" evidence="5">
    <location>
        <begin position="301"/>
        <end position="320"/>
    </location>
</feature>
<feature type="transmembrane region" description="Helical" evidence="5">
    <location>
        <begin position="50"/>
        <end position="77"/>
    </location>
</feature>
<reference evidence="7 8" key="1">
    <citation type="submission" date="2020-10" db="EMBL/GenBank/DDBJ databases">
        <title>Complete genome sequence of Paludibaculum fermentans P105T, a facultatively anaerobic acidobacterium capable of dissimilatory Fe(III) reduction.</title>
        <authorList>
            <person name="Dedysh S.N."/>
            <person name="Beletsky A.V."/>
            <person name="Kulichevskaya I.S."/>
            <person name="Mardanov A.V."/>
            <person name="Ravin N.V."/>
        </authorList>
    </citation>
    <scope>NUCLEOTIDE SEQUENCE [LARGE SCALE GENOMIC DNA]</scope>
    <source>
        <strain evidence="7 8">P105</strain>
    </source>
</reference>
<dbReference type="PANTHER" id="PTHR37422:SF13">
    <property type="entry name" value="LIPOPOLYSACCHARIDE BIOSYNTHESIS PROTEIN PA4999-RELATED"/>
    <property type="match status" value="1"/>
</dbReference>
<dbReference type="KEGG" id="pfer:IRI77_26075"/>
<evidence type="ECO:0000256" key="3">
    <source>
        <dbReference type="ARBA" id="ARBA00022989"/>
    </source>
</evidence>
<dbReference type="PANTHER" id="PTHR37422">
    <property type="entry name" value="TEICHURONIC ACID BIOSYNTHESIS PROTEIN TUAE"/>
    <property type="match status" value="1"/>
</dbReference>
<evidence type="ECO:0000256" key="2">
    <source>
        <dbReference type="ARBA" id="ARBA00022692"/>
    </source>
</evidence>
<evidence type="ECO:0000256" key="1">
    <source>
        <dbReference type="ARBA" id="ARBA00004141"/>
    </source>
</evidence>
<dbReference type="InterPro" id="IPR051533">
    <property type="entry name" value="WaaL-like"/>
</dbReference>
<feature type="transmembrane region" description="Helical" evidence="5">
    <location>
        <begin position="228"/>
        <end position="247"/>
    </location>
</feature>
<dbReference type="EMBL" id="CP063849">
    <property type="protein sequence ID" value="QOY86258.1"/>
    <property type="molecule type" value="Genomic_DNA"/>
</dbReference>
<dbReference type="RefSeq" id="WP_194447927.1">
    <property type="nucleotide sequence ID" value="NZ_CP063849.1"/>
</dbReference>
<feature type="transmembrane region" description="Helical" evidence="5">
    <location>
        <begin position="119"/>
        <end position="136"/>
    </location>
</feature>
<evidence type="ECO:0000256" key="4">
    <source>
        <dbReference type="ARBA" id="ARBA00023136"/>
    </source>
</evidence>
<keyword evidence="3 5" id="KW-1133">Transmembrane helix</keyword>
<feature type="transmembrane region" description="Helical" evidence="5">
    <location>
        <begin position="254"/>
        <end position="271"/>
    </location>
</feature>
<keyword evidence="7" id="KW-0436">Ligase</keyword>
<feature type="transmembrane region" description="Helical" evidence="5">
    <location>
        <begin position="173"/>
        <end position="194"/>
    </location>
</feature>
<dbReference type="AlphaFoldDB" id="A0A7S7SJ21"/>
<keyword evidence="4 5" id="KW-0472">Membrane</keyword>
<dbReference type="Proteomes" id="UP000593892">
    <property type="component" value="Chromosome"/>
</dbReference>
<keyword evidence="8" id="KW-1185">Reference proteome</keyword>